<dbReference type="Gene3D" id="1.10.10.10">
    <property type="entry name" value="Winged helix-like DNA-binding domain superfamily/Winged helix DNA-binding domain"/>
    <property type="match status" value="1"/>
</dbReference>
<keyword evidence="2" id="KW-0238">DNA-binding</keyword>
<name>A0A3M4LZM2_PSECI</name>
<organism evidence="5 6">
    <name type="scientific">Pseudomonas cichorii</name>
    <dbReference type="NCBI Taxonomy" id="36746"/>
    <lineage>
        <taxon>Bacteria</taxon>
        <taxon>Pseudomonadati</taxon>
        <taxon>Pseudomonadota</taxon>
        <taxon>Gammaproteobacteria</taxon>
        <taxon>Pseudomonadales</taxon>
        <taxon>Pseudomonadaceae</taxon>
        <taxon>Pseudomonas</taxon>
    </lineage>
</organism>
<protein>
    <submittedName>
        <fullName evidence="5">Transcriptional regulator, LuxR protein</fullName>
    </submittedName>
</protein>
<gene>
    <name evidence="5" type="ORF">ALQ04_00087</name>
</gene>
<evidence type="ECO:0000256" key="2">
    <source>
        <dbReference type="ARBA" id="ARBA00023125"/>
    </source>
</evidence>
<comment type="caution">
    <text evidence="5">The sequence shown here is derived from an EMBL/GenBank/DDBJ whole genome shotgun (WGS) entry which is preliminary data.</text>
</comment>
<accession>A0A3M4LZM2</accession>
<dbReference type="InterPro" id="IPR000792">
    <property type="entry name" value="Tscrpt_reg_LuxR_C"/>
</dbReference>
<dbReference type="GO" id="GO:0003677">
    <property type="term" value="F:DNA binding"/>
    <property type="evidence" value="ECO:0007669"/>
    <property type="project" value="UniProtKB-KW"/>
</dbReference>
<evidence type="ECO:0000313" key="6">
    <source>
        <dbReference type="Proteomes" id="UP000277236"/>
    </source>
</evidence>
<reference evidence="5 6" key="1">
    <citation type="submission" date="2018-08" db="EMBL/GenBank/DDBJ databases">
        <title>Recombination of ecologically and evolutionarily significant loci maintains genetic cohesion in the Pseudomonas syringae species complex.</title>
        <authorList>
            <person name="Dillon M."/>
            <person name="Thakur S."/>
            <person name="Almeida R.N.D."/>
            <person name="Weir B.S."/>
            <person name="Guttman D.S."/>
        </authorList>
    </citation>
    <scope>NUCLEOTIDE SEQUENCE [LARGE SCALE GENOMIC DNA]</scope>
    <source>
        <strain evidence="5 6">ICMP 3353</strain>
    </source>
</reference>
<dbReference type="PROSITE" id="PS50043">
    <property type="entry name" value="HTH_LUXR_2"/>
    <property type="match status" value="1"/>
</dbReference>
<evidence type="ECO:0000259" key="4">
    <source>
        <dbReference type="PROSITE" id="PS50043"/>
    </source>
</evidence>
<dbReference type="SMART" id="SM00421">
    <property type="entry name" value="HTH_LUXR"/>
    <property type="match status" value="1"/>
</dbReference>
<dbReference type="RefSeq" id="WP_122315628.1">
    <property type="nucleotide sequence ID" value="NZ_RBRE01000039.1"/>
</dbReference>
<keyword evidence="1" id="KW-0805">Transcription regulation</keyword>
<dbReference type="PRINTS" id="PR00038">
    <property type="entry name" value="HTHLUXR"/>
</dbReference>
<evidence type="ECO:0000256" key="1">
    <source>
        <dbReference type="ARBA" id="ARBA00023015"/>
    </source>
</evidence>
<sequence length="82" mass="9323">MWVTIREQEVLLLLLQGCTNKQIAQQLCISGYTVRDHVSSLLRKSQVKTRTELVARYVARLMSRKNTQPPTSVGLCNETDCT</sequence>
<dbReference type="PANTHER" id="PTHR44688:SF16">
    <property type="entry name" value="DNA-BINDING TRANSCRIPTIONAL ACTIVATOR DEVR_DOSR"/>
    <property type="match status" value="1"/>
</dbReference>
<dbReference type="Pfam" id="PF00196">
    <property type="entry name" value="GerE"/>
    <property type="match status" value="1"/>
</dbReference>
<dbReference type="Proteomes" id="UP000277236">
    <property type="component" value="Unassembled WGS sequence"/>
</dbReference>
<dbReference type="EMBL" id="RBRE01000039">
    <property type="protein sequence ID" value="RMQ46972.1"/>
    <property type="molecule type" value="Genomic_DNA"/>
</dbReference>
<keyword evidence="3" id="KW-0804">Transcription</keyword>
<dbReference type="InterPro" id="IPR036388">
    <property type="entry name" value="WH-like_DNA-bd_sf"/>
</dbReference>
<evidence type="ECO:0000313" key="5">
    <source>
        <dbReference type="EMBL" id="RMQ46972.1"/>
    </source>
</evidence>
<dbReference type="CDD" id="cd06170">
    <property type="entry name" value="LuxR_C_like"/>
    <property type="match status" value="1"/>
</dbReference>
<feature type="domain" description="HTH luxR-type" evidence="4">
    <location>
        <begin position="1"/>
        <end position="61"/>
    </location>
</feature>
<dbReference type="PROSITE" id="PS00622">
    <property type="entry name" value="HTH_LUXR_1"/>
    <property type="match status" value="1"/>
</dbReference>
<dbReference type="SUPFAM" id="SSF46894">
    <property type="entry name" value="C-terminal effector domain of the bipartite response regulators"/>
    <property type="match status" value="1"/>
</dbReference>
<dbReference type="AlphaFoldDB" id="A0A3M4LZM2"/>
<evidence type="ECO:0000256" key="3">
    <source>
        <dbReference type="ARBA" id="ARBA00023163"/>
    </source>
</evidence>
<proteinExistence type="predicted"/>
<dbReference type="OrthoDB" id="7032599at2"/>
<dbReference type="GO" id="GO:0006355">
    <property type="term" value="P:regulation of DNA-templated transcription"/>
    <property type="evidence" value="ECO:0007669"/>
    <property type="project" value="InterPro"/>
</dbReference>
<dbReference type="PANTHER" id="PTHR44688">
    <property type="entry name" value="DNA-BINDING TRANSCRIPTIONAL ACTIVATOR DEVR_DOSR"/>
    <property type="match status" value="1"/>
</dbReference>
<dbReference type="InterPro" id="IPR016032">
    <property type="entry name" value="Sig_transdc_resp-reg_C-effctor"/>
</dbReference>